<evidence type="ECO:0000256" key="2">
    <source>
        <dbReference type="ARBA" id="ARBA00010617"/>
    </source>
</evidence>
<evidence type="ECO:0000256" key="7">
    <source>
        <dbReference type="PIRSR" id="PIRSR602401-1"/>
    </source>
</evidence>
<evidence type="ECO:0000256" key="3">
    <source>
        <dbReference type="ARBA" id="ARBA00022723"/>
    </source>
</evidence>
<dbReference type="AlphaFoldDB" id="A0A0F7DGX9"/>
<dbReference type="PANTHER" id="PTHR24300">
    <property type="entry name" value="CYTOCHROME P450 508A4-RELATED"/>
    <property type="match status" value="1"/>
</dbReference>
<evidence type="ECO:0000256" key="8">
    <source>
        <dbReference type="RuleBase" id="RU000461"/>
    </source>
</evidence>
<keyword evidence="3 7" id="KW-0479">Metal-binding</keyword>
<dbReference type="InterPro" id="IPR036396">
    <property type="entry name" value="Cyt_P450_sf"/>
</dbReference>
<sequence length="519" mass="59369">MWLLWFIVFLASLAYLLKKKMTKPANFPPGPPIYPFVGSIPYLNPPNESKPKLFWAIRQFEKKYGSIFGFFLADSSTVVLTEYNDIKDIMGREETALRPPVAGHKIRPGWEASAELDPVLNARQSAGVAFSNGNFWKEQRRYLLKNLRDFGFGKASMEEALHEEVQKLVDFLKPLDGKVTNLSQVTNISILNALWNILVGEKLDLDDPRLEKLLKVVDNLLRLTEGPNSVIGNLLPHPDMIYWPGIRQLANLDIPEQTFKTVFSFIQPYVDEHKKTLDEENVRDFMDLFLLEIRKTTDPMSSFYGKRGENALINDLMDMFIAGMETTSSSLLWSFLFLLHFPECQAKIYEEIARVVGLNKLPGLQDQKDLHYLNAFVQESFRFASLVPMSLFHYTSAAIDFKGYTIPKNSIVIGSLFHVMHDPKHFANPEEFSPERFLDKNGIFVHDERIVPFGIGKRFCLGKSLAEKEFFLFFSGFMQNFEVLPEPGVKLPPIGVDEVNVNGIIRSVPTYQLVLRARK</sequence>
<dbReference type="InterPro" id="IPR001128">
    <property type="entry name" value="Cyt_P450"/>
</dbReference>
<evidence type="ECO:0000256" key="5">
    <source>
        <dbReference type="ARBA" id="ARBA00023004"/>
    </source>
</evidence>
<dbReference type="PRINTS" id="PR00385">
    <property type="entry name" value="P450"/>
</dbReference>
<keyword evidence="4 8" id="KW-0560">Oxidoreductase</keyword>
<dbReference type="InterPro" id="IPR050182">
    <property type="entry name" value="Cytochrome_P450_fam2"/>
</dbReference>
<gene>
    <name evidence="10" type="primary">CYP3075A1</name>
</gene>
<keyword evidence="9" id="KW-0732">Signal</keyword>
<dbReference type="Gene3D" id="1.10.630.10">
    <property type="entry name" value="Cytochrome P450"/>
    <property type="match status" value="1"/>
</dbReference>
<dbReference type="FunFam" id="1.10.630.10:FF:000036">
    <property type="entry name" value="CYtochrome P450 family"/>
    <property type="match status" value="1"/>
</dbReference>
<dbReference type="PANTHER" id="PTHR24300:SF375">
    <property type="entry name" value="CYTOCHROME P450 FAMILY"/>
    <property type="match status" value="1"/>
</dbReference>
<dbReference type="EMBL" id="KP899575">
    <property type="protein sequence ID" value="AKH03507.1"/>
    <property type="molecule type" value="mRNA"/>
</dbReference>
<dbReference type="GO" id="GO:0005737">
    <property type="term" value="C:cytoplasm"/>
    <property type="evidence" value="ECO:0007669"/>
    <property type="project" value="TreeGrafter"/>
</dbReference>
<dbReference type="GO" id="GO:0005506">
    <property type="term" value="F:iron ion binding"/>
    <property type="evidence" value="ECO:0007669"/>
    <property type="project" value="InterPro"/>
</dbReference>
<comment type="cofactor">
    <cofactor evidence="1 7">
        <name>heme</name>
        <dbReference type="ChEBI" id="CHEBI:30413"/>
    </cofactor>
</comment>
<comment type="similarity">
    <text evidence="2 8">Belongs to the cytochrome P450 family.</text>
</comment>
<dbReference type="GO" id="GO:0016712">
    <property type="term" value="F:oxidoreductase activity, acting on paired donors, with incorporation or reduction of molecular oxygen, reduced flavin or flavoprotein as one donor, and incorporation of one atom of oxygen"/>
    <property type="evidence" value="ECO:0007669"/>
    <property type="project" value="TreeGrafter"/>
</dbReference>
<feature type="signal peptide" evidence="9">
    <location>
        <begin position="1"/>
        <end position="18"/>
    </location>
</feature>
<evidence type="ECO:0000313" key="10">
    <source>
        <dbReference type="EMBL" id="AKH03507.1"/>
    </source>
</evidence>
<evidence type="ECO:0000256" key="6">
    <source>
        <dbReference type="ARBA" id="ARBA00023033"/>
    </source>
</evidence>
<name>A0A0F7DGX9_PARNA</name>
<dbReference type="PRINTS" id="PR00463">
    <property type="entry name" value="EP450I"/>
</dbReference>
<evidence type="ECO:0000256" key="9">
    <source>
        <dbReference type="SAM" id="SignalP"/>
    </source>
</evidence>
<dbReference type="GO" id="GO:0006082">
    <property type="term" value="P:organic acid metabolic process"/>
    <property type="evidence" value="ECO:0007669"/>
    <property type="project" value="TreeGrafter"/>
</dbReference>
<keyword evidence="6 8" id="KW-0503">Monooxygenase</keyword>
<proteinExistence type="evidence at transcript level"/>
<evidence type="ECO:0000256" key="4">
    <source>
        <dbReference type="ARBA" id="ARBA00023002"/>
    </source>
</evidence>
<evidence type="ECO:0000256" key="1">
    <source>
        <dbReference type="ARBA" id="ARBA00001971"/>
    </source>
</evidence>
<dbReference type="InterPro" id="IPR017972">
    <property type="entry name" value="Cyt_P450_CS"/>
</dbReference>
<dbReference type="PROSITE" id="PS00086">
    <property type="entry name" value="CYTOCHROME_P450"/>
    <property type="match status" value="1"/>
</dbReference>
<keyword evidence="5 7" id="KW-0408">Iron</keyword>
<reference evidence="10" key="1">
    <citation type="journal article" date="2015" name="Environ. Sci. Technol.">
        <title>Identification of the Full 46 Cytochrome P450 (CYP) Complement and Modulation of CYP Expression in Response to Water-Accommodated Fractions of Crude Oil in the Cyclopoid Copepod Paracyclopina nana.</title>
        <authorList>
            <person name="Han J."/>
            <person name="Won E.J."/>
            <person name="Kim H.S."/>
            <person name="Nelson D.R."/>
            <person name="Lee S.J."/>
            <person name="Park H.G."/>
            <person name="Lee J.S."/>
        </authorList>
    </citation>
    <scope>NUCLEOTIDE SEQUENCE</scope>
</reference>
<dbReference type="GO" id="GO:0006805">
    <property type="term" value="P:xenobiotic metabolic process"/>
    <property type="evidence" value="ECO:0007669"/>
    <property type="project" value="TreeGrafter"/>
</dbReference>
<keyword evidence="7 8" id="KW-0349">Heme</keyword>
<organism evidence="10">
    <name type="scientific">Paracyclopina nana</name>
    <name type="common">Marine copepod</name>
    <dbReference type="NCBI Taxonomy" id="565004"/>
    <lineage>
        <taxon>Eukaryota</taxon>
        <taxon>Metazoa</taxon>
        <taxon>Ecdysozoa</taxon>
        <taxon>Arthropoda</taxon>
        <taxon>Crustacea</taxon>
        <taxon>Multicrustacea</taxon>
        <taxon>Hexanauplia</taxon>
        <taxon>Copepoda</taxon>
        <taxon>Cyclopoida</taxon>
        <taxon>Cyclopettidae</taxon>
        <taxon>Paracyclopina</taxon>
    </lineage>
</organism>
<dbReference type="Pfam" id="PF00067">
    <property type="entry name" value="p450"/>
    <property type="match status" value="1"/>
</dbReference>
<dbReference type="SUPFAM" id="SSF48264">
    <property type="entry name" value="Cytochrome P450"/>
    <property type="match status" value="1"/>
</dbReference>
<feature type="chain" id="PRO_5002514717" evidence="9">
    <location>
        <begin position="19"/>
        <end position="519"/>
    </location>
</feature>
<protein>
    <submittedName>
        <fullName evidence="10">Cytochrome P450 3075A1</fullName>
    </submittedName>
</protein>
<dbReference type="GO" id="GO:0020037">
    <property type="term" value="F:heme binding"/>
    <property type="evidence" value="ECO:0007669"/>
    <property type="project" value="InterPro"/>
</dbReference>
<dbReference type="InterPro" id="IPR002401">
    <property type="entry name" value="Cyt_P450_E_grp-I"/>
</dbReference>
<feature type="binding site" description="axial binding residue" evidence="7">
    <location>
        <position position="460"/>
    </location>
    <ligand>
        <name>heme</name>
        <dbReference type="ChEBI" id="CHEBI:30413"/>
    </ligand>
    <ligandPart>
        <name>Fe</name>
        <dbReference type="ChEBI" id="CHEBI:18248"/>
    </ligandPart>
</feature>
<accession>A0A0F7DGX9</accession>